<organism evidence="2 3">
    <name type="scientific">Mucilaginibacter antarcticus</name>
    <dbReference type="NCBI Taxonomy" id="1855725"/>
    <lineage>
        <taxon>Bacteria</taxon>
        <taxon>Pseudomonadati</taxon>
        <taxon>Bacteroidota</taxon>
        <taxon>Sphingobacteriia</taxon>
        <taxon>Sphingobacteriales</taxon>
        <taxon>Sphingobacteriaceae</taxon>
        <taxon>Mucilaginibacter</taxon>
    </lineage>
</organism>
<dbReference type="RefSeq" id="WP_377124686.1">
    <property type="nucleotide sequence ID" value="NZ_JBHUON010000005.1"/>
</dbReference>
<dbReference type="EMBL" id="JBHUON010000005">
    <property type="protein sequence ID" value="MFD2864299.1"/>
    <property type="molecule type" value="Genomic_DNA"/>
</dbReference>
<dbReference type="GO" id="GO:0008168">
    <property type="term" value="F:methyltransferase activity"/>
    <property type="evidence" value="ECO:0007669"/>
    <property type="project" value="UniProtKB-KW"/>
</dbReference>
<reference evidence="3" key="1">
    <citation type="journal article" date="2019" name="Int. J. Syst. Evol. Microbiol.">
        <title>The Global Catalogue of Microorganisms (GCM) 10K type strain sequencing project: providing services to taxonomists for standard genome sequencing and annotation.</title>
        <authorList>
            <consortium name="The Broad Institute Genomics Platform"/>
            <consortium name="The Broad Institute Genome Sequencing Center for Infectious Disease"/>
            <person name="Wu L."/>
            <person name="Ma J."/>
        </authorList>
    </citation>
    <scope>NUCLEOTIDE SEQUENCE [LARGE SCALE GENOMIC DNA]</scope>
    <source>
        <strain evidence="3">KCTC 52232</strain>
    </source>
</reference>
<keyword evidence="2" id="KW-0808">Transferase</keyword>
<dbReference type="GO" id="GO:0032259">
    <property type="term" value="P:methylation"/>
    <property type="evidence" value="ECO:0007669"/>
    <property type="project" value="UniProtKB-KW"/>
</dbReference>
<protein>
    <submittedName>
        <fullName evidence="2">FkbM family methyltransferase</fullName>
    </submittedName>
</protein>
<evidence type="ECO:0000313" key="2">
    <source>
        <dbReference type="EMBL" id="MFD2864299.1"/>
    </source>
</evidence>
<dbReference type="Pfam" id="PF05050">
    <property type="entry name" value="Methyltransf_21"/>
    <property type="match status" value="1"/>
</dbReference>
<name>A0ABW5XPE3_9SPHI</name>
<accession>A0ABW5XPE3</accession>
<proteinExistence type="predicted"/>
<dbReference type="InterPro" id="IPR006342">
    <property type="entry name" value="FkbM_mtfrase"/>
</dbReference>
<feature type="domain" description="Methyltransferase FkbM" evidence="1">
    <location>
        <begin position="89"/>
        <end position="228"/>
    </location>
</feature>
<keyword evidence="3" id="KW-1185">Reference proteome</keyword>
<dbReference type="InterPro" id="IPR052514">
    <property type="entry name" value="SAM-dependent_MTase"/>
</dbReference>
<gene>
    <name evidence="2" type="ORF">ACFSYC_06315</name>
</gene>
<dbReference type="Gene3D" id="3.40.50.150">
    <property type="entry name" value="Vaccinia Virus protein VP39"/>
    <property type="match status" value="1"/>
</dbReference>
<comment type="caution">
    <text evidence="2">The sequence shown here is derived from an EMBL/GenBank/DDBJ whole genome shotgun (WGS) entry which is preliminary data.</text>
</comment>
<sequence length="262" mass="29300">MNIKALLNNLTSSIQKTQGLNDALKRLLWLYNRSELKKTHIKFNYPAPIGNVELMVRDNGGADGFIFSEVFDQQCYNLPLDENTAYIIDLGANAGFTAVYFSRLFPKATIACVEPMPGNIQLLKENLTLNNVNAVIFEAAASVKDEQIAMEIADKDYANKVHNIPFGKSISDDTITVKGLGMQTILTQLNWPHVDLLKIDIEGYEGILLSTNNSWLNKVSVIIMEIHEGVTIDLVKAITDPYGFTYVVLQQGNWVLSKNRLF</sequence>
<dbReference type="PANTHER" id="PTHR34203">
    <property type="entry name" value="METHYLTRANSFERASE, FKBM FAMILY PROTEIN"/>
    <property type="match status" value="1"/>
</dbReference>
<dbReference type="PANTHER" id="PTHR34203:SF15">
    <property type="entry name" value="SLL1173 PROTEIN"/>
    <property type="match status" value="1"/>
</dbReference>
<dbReference type="Proteomes" id="UP001597601">
    <property type="component" value="Unassembled WGS sequence"/>
</dbReference>
<evidence type="ECO:0000259" key="1">
    <source>
        <dbReference type="Pfam" id="PF05050"/>
    </source>
</evidence>
<dbReference type="NCBIfam" id="TIGR01444">
    <property type="entry name" value="fkbM_fam"/>
    <property type="match status" value="1"/>
</dbReference>
<dbReference type="SUPFAM" id="SSF53335">
    <property type="entry name" value="S-adenosyl-L-methionine-dependent methyltransferases"/>
    <property type="match status" value="1"/>
</dbReference>
<evidence type="ECO:0000313" key="3">
    <source>
        <dbReference type="Proteomes" id="UP001597601"/>
    </source>
</evidence>
<keyword evidence="2" id="KW-0489">Methyltransferase</keyword>
<dbReference type="InterPro" id="IPR029063">
    <property type="entry name" value="SAM-dependent_MTases_sf"/>
</dbReference>